<evidence type="ECO:0000256" key="1">
    <source>
        <dbReference type="SAM" id="SignalP"/>
    </source>
</evidence>
<keyword evidence="1" id="KW-0732">Signal</keyword>
<sequence length="105" mass="11529">MLFTHSFIALALVPFPSAYAGFSGKTTRIMPLGASITFGVGAPLARPHVSRTRELNFVNVLGRADFWSFGTNTLRDSKEVVLLKDGHLLQTCLTRQISKYGTTIE</sequence>
<accession>A0AAD7DYF7</accession>
<evidence type="ECO:0000313" key="3">
    <source>
        <dbReference type="Proteomes" id="UP001221757"/>
    </source>
</evidence>
<dbReference type="EMBL" id="JARKIE010000016">
    <property type="protein sequence ID" value="KAJ7701963.1"/>
    <property type="molecule type" value="Genomic_DNA"/>
</dbReference>
<protein>
    <submittedName>
        <fullName evidence="2">Uncharacterized protein</fullName>
    </submittedName>
</protein>
<dbReference type="Proteomes" id="UP001221757">
    <property type="component" value="Unassembled WGS sequence"/>
</dbReference>
<keyword evidence="3" id="KW-1185">Reference proteome</keyword>
<name>A0AAD7DYF7_MYCRO</name>
<dbReference type="AlphaFoldDB" id="A0AAD7DYF7"/>
<feature type="signal peptide" evidence="1">
    <location>
        <begin position="1"/>
        <end position="20"/>
    </location>
</feature>
<feature type="chain" id="PRO_5042229769" evidence="1">
    <location>
        <begin position="21"/>
        <end position="105"/>
    </location>
</feature>
<reference evidence="2" key="1">
    <citation type="submission" date="2023-03" db="EMBL/GenBank/DDBJ databases">
        <title>Massive genome expansion in bonnet fungi (Mycena s.s.) driven by repeated elements and novel gene families across ecological guilds.</title>
        <authorList>
            <consortium name="Lawrence Berkeley National Laboratory"/>
            <person name="Harder C.B."/>
            <person name="Miyauchi S."/>
            <person name="Viragh M."/>
            <person name="Kuo A."/>
            <person name="Thoen E."/>
            <person name="Andreopoulos B."/>
            <person name="Lu D."/>
            <person name="Skrede I."/>
            <person name="Drula E."/>
            <person name="Henrissat B."/>
            <person name="Morin E."/>
            <person name="Kohler A."/>
            <person name="Barry K."/>
            <person name="LaButti K."/>
            <person name="Morin E."/>
            <person name="Salamov A."/>
            <person name="Lipzen A."/>
            <person name="Mereny Z."/>
            <person name="Hegedus B."/>
            <person name="Baldrian P."/>
            <person name="Stursova M."/>
            <person name="Weitz H."/>
            <person name="Taylor A."/>
            <person name="Grigoriev I.V."/>
            <person name="Nagy L.G."/>
            <person name="Martin F."/>
            <person name="Kauserud H."/>
        </authorList>
    </citation>
    <scope>NUCLEOTIDE SEQUENCE</scope>
    <source>
        <strain evidence="2">CBHHK067</strain>
    </source>
</reference>
<comment type="caution">
    <text evidence="2">The sequence shown here is derived from an EMBL/GenBank/DDBJ whole genome shotgun (WGS) entry which is preliminary data.</text>
</comment>
<gene>
    <name evidence="2" type="ORF">B0H17DRAFT_1195161</name>
</gene>
<proteinExistence type="predicted"/>
<evidence type="ECO:0000313" key="2">
    <source>
        <dbReference type="EMBL" id="KAJ7701963.1"/>
    </source>
</evidence>
<organism evidence="2 3">
    <name type="scientific">Mycena rosella</name>
    <name type="common">Pink bonnet</name>
    <name type="synonym">Agaricus rosellus</name>
    <dbReference type="NCBI Taxonomy" id="1033263"/>
    <lineage>
        <taxon>Eukaryota</taxon>
        <taxon>Fungi</taxon>
        <taxon>Dikarya</taxon>
        <taxon>Basidiomycota</taxon>
        <taxon>Agaricomycotina</taxon>
        <taxon>Agaricomycetes</taxon>
        <taxon>Agaricomycetidae</taxon>
        <taxon>Agaricales</taxon>
        <taxon>Marasmiineae</taxon>
        <taxon>Mycenaceae</taxon>
        <taxon>Mycena</taxon>
    </lineage>
</organism>